<sequence>MTEKAIINERARQRMERDYDPNQTAGAAPAPEVRIANALEYIAFQLGQINRKLDGIITQPKDKR</sequence>
<name>A0A3L7AM84_9HYPH</name>
<dbReference type="Proteomes" id="UP000269692">
    <property type="component" value="Unassembled WGS sequence"/>
</dbReference>
<dbReference type="AlphaFoldDB" id="A0A3L7AM84"/>
<accession>A0A3L7AM84</accession>
<protein>
    <submittedName>
        <fullName evidence="2">Uncharacterized protein</fullName>
    </submittedName>
</protein>
<organism evidence="2 3">
    <name type="scientific">Xanthobacter tagetidis</name>
    <dbReference type="NCBI Taxonomy" id="60216"/>
    <lineage>
        <taxon>Bacteria</taxon>
        <taxon>Pseudomonadati</taxon>
        <taxon>Pseudomonadota</taxon>
        <taxon>Alphaproteobacteria</taxon>
        <taxon>Hyphomicrobiales</taxon>
        <taxon>Xanthobacteraceae</taxon>
        <taxon>Xanthobacter</taxon>
    </lineage>
</organism>
<proteinExistence type="predicted"/>
<dbReference type="EMBL" id="RCTF01000001">
    <property type="protein sequence ID" value="RLP81616.1"/>
    <property type="molecule type" value="Genomic_DNA"/>
</dbReference>
<feature type="compositionally biased region" description="Basic and acidic residues" evidence="1">
    <location>
        <begin position="1"/>
        <end position="20"/>
    </location>
</feature>
<keyword evidence="3" id="KW-1185">Reference proteome</keyword>
<dbReference type="RefSeq" id="WP_121621431.1">
    <property type="nucleotide sequence ID" value="NZ_JACIIW010000004.1"/>
</dbReference>
<evidence type="ECO:0000256" key="1">
    <source>
        <dbReference type="SAM" id="MobiDB-lite"/>
    </source>
</evidence>
<reference evidence="2 3" key="1">
    <citation type="submission" date="2018-10" db="EMBL/GenBank/DDBJ databases">
        <title>Xanthobacter tagetidis genome sequencing and assembly.</title>
        <authorList>
            <person name="Maclea K.S."/>
            <person name="Goen A.E."/>
            <person name="Fatima S.A."/>
        </authorList>
    </citation>
    <scope>NUCLEOTIDE SEQUENCE [LARGE SCALE GENOMIC DNA]</scope>
    <source>
        <strain evidence="2 3">ATCC 700314</strain>
    </source>
</reference>
<evidence type="ECO:0000313" key="3">
    <source>
        <dbReference type="Proteomes" id="UP000269692"/>
    </source>
</evidence>
<evidence type="ECO:0000313" key="2">
    <source>
        <dbReference type="EMBL" id="RLP81616.1"/>
    </source>
</evidence>
<feature type="region of interest" description="Disordered" evidence="1">
    <location>
        <begin position="1"/>
        <end position="28"/>
    </location>
</feature>
<gene>
    <name evidence="2" type="ORF">D9R14_01015</name>
</gene>
<comment type="caution">
    <text evidence="2">The sequence shown here is derived from an EMBL/GenBank/DDBJ whole genome shotgun (WGS) entry which is preliminary data.</text>
</comment>